<dbReference type="PANTHER" id="PTHR15031">
    <property type="entry name" value="CARTILAGE INTERMEDIATE LAYER PROTEIN CLIP"/>
    <property type="match status" value="1"/>
</dbReference>
<keyword evidence="4" id="KW-0325">Glycoprotein</keyword>
<evidence type="ECO:0000256" key="3">
    <source>
        <dbReference type="ARBA" id="ARBA00022729"/>
    </source>
</evidence>
<dbReference type="EMBL" id="JAOPHQ010002934">
    <property type="protein sequence ID" value="KAK0144902.1"/>
    <property type="molecule type" value="Genomic_DNA"/>
</dbReference>
<sequence length="251" mass="28021">MSPVSPVSPVLGLTCFSSRPPPSSPPITPEEVPNQSLYLGCENHHHPFTETPPRHWVQATQEKPGEREDLHLKQEKSGRAMFVFHTAGDRQTFGSVVSNIKHTGDPGVRGNRGGEWLNNIFFRVPGVTRFNLGLKGRRSLRAAECQNVSVAPSSRPGRHGDHLSRTTTGVVGSQKPPKIKETNYEWTTWFNVDHPGGRGDYEQLEAIRFYYRSRVCHAPRALEARTTDWVPARDTGGDGPRRPHRGLLVPQ</sequence>
<evidence type="ECO:0000256" key="2">
    <source>
        <dbReference type="ARBA" id="ARBA00022525"/>
    </source>
</evidence>
<dbReference type="InterPro" id="IPR025155">
    <property type="entry name" value="WxxW_domain"/>
</dbReference>
<keyword evidence="8" id="KW-1185">Reference proteome</keyword>
<reference evidence="7" key="1">
    <citation type="journal article" date="2023" name="Front. Mar. Sci.">
        <title>A new Merluccius polli reference genome to investigate the effects of global change in West African waters.</title>
        <authorList>
            <person name="Mateo J.L."/>
            <person name="Blanco-Fernandez C."/>
            <person name="Garcia-Vazquez E."/>
            <person name="Machado-Schiaffino G."/>
        </authorList>
    </citation>
    <scope>NUCLEOTIDE SEQUENCE</scope>
    <source>
        <strain evidence="7">C29</strain>
        <tissue evidence="7">Fin</tissue>
    </source>
</reference>
<feature type="region of interest" description="Disordered" evidence="5">
    <location>
        <begin position="40"/>
        <end position="66"/>
    </location>
</feature>
<feature type="region of interest" description="Disordered" evidence="5">
    <location>
        <begin position="230"/>
        <end position="251"/>
    </location>
</feature>
<accession>A0AA47MRS0</accession>
<evidence type="ECO:0000259" key="6">
    <source>
        <dbReference type="Pfam" id="PF13330"/>
    </source>
</evidence>
<dbReference type="Proteomes" id="UP001174136">
    <property type="component" value="Unassembled WGS sequence"/>
</dbReference>
<evidence type="ECO:0000256" key="4">
    <source>
        <dbReference type="ARBA" id="ARBA00023180"/>
    </source>
</evidence>
<dbReference type="InterPro" id="IPR039675">
    <property type="entry name" value="CILP1/CILP2"/>
</dbReference>
<feature type="region of interest" description="Disordered" evidence="5">
    <location>
        <begin position="149"/>
        <end position="177"/>
    </location>
</feature>
<proteinExistence type="predicted"/>
<dbReference type="PANTHER" id="PTHR15031:SF3">
    <property type="entry name" value="CARTILAGE INTERMEDIATE LAYER PROTEIN 1"/>
    <property type="match status" value="1"/>
</dbReference>
<dbReference type="AlphaFoldDB" id="A0AA47MRS0"/>
<keyword evidence="2" id="KW-0964">Secreted</keyword>
<comment type="subcellular location">
    <subcellularLocation>
        <location evidence="1">Secreted</location>
    </subcellularLocation>
</comment>
<name>A0AA47MRS0_MERPO</name>
<evidence type="ECO:0000313" key="8">
    <source>
        <dbReference type="Proteomes" id="UP001174136"/>
    </source>
</evidence>
<comment type="caution">
    <text evidence="7">The sequence shown here is derived from an EMBL/GenBank/DDBJ whole genome shotgun (WGS) entry which is preliminary data.</text>
</comment>
<evidence type="ECO:0000313" key="7">
    <source>
        <dbReference type="EMBL" id="KAK0144902.1"/>
    </source>
</evidence>
<keyword evidence="3" id="KW-0732">Signal</keyword>
<gene>
    <name evidence="7" type="primary">Cilp_1</name>
    <name evidence="7" type="ORF">N1851_016520</name>
</gene>
<dbReference type="Pfam" id="PF13330">
    <property type="entry name" value="Mucin2_WxxW"/>
    <property type="match status" value="1"/>
</dbReference>
<evidence type="ECO:0000256" key="5">
    <source>
        <dbReference type="SAM" id="MobiDB-lite"/>
    </source>
</evidence>
<dbReference type="GO" id="GO:0005615">
    <property type="term" value="C:extracellular space"/>
    <property type="evidence" value="ECO:0007669"/>
    <property type="project" value="TreeGrafter"/>
</dbReference>
<evidence type="ECO:0000256" key="1">
    <source>
        <dbReference type="ARBA" id="ARBA00004613"/>
    </source>
</evidence>
<organism evidence="7 8">
    <name type="scientific">Merluccius polli</name>
    <name type="common">Benguela hake</name>
    <name type="synonym">Merluccius cadenati</name>
    <dbReference type="NCBI Taxonomy" id="89951"/>
    <lineage>
        <taxon>Eukaryota</taxon>
        <taxon>Metazoa</taxon>
        <taxon>Chordata</taxon>
        <taxon>Craniata</taxon>
        <taxon>Vertebrata</taxon>
        <taxon>Euteleostomi</taxon>
        <taxon>Actinopterygii</taxon>
        <taxon>Neopterygii</taxon>
        <taxon>Teleostei</taxon>
        <taxon>Neoteleostei</taxon>
        <taxon>Acanthomorphata</taxon>
        <taxon>Zeiogadaria</taxon>
        <taxon>Gadariae</taxon>
        <taxon>Gadiformes</taxon>
        <taxon>Gadoidei</taxon>
        <taxon>Merlucciidae</taxon>
        <taxon>Merluccius</taxon>
    </lineage>
</organism>
<feature type="domain" description="WxxW" evidence="6">
    <location>
        <begin position="186"/>
        <end position="237"/>
    </location>
</feature>
<protein>
    <submittedName>
        <fullName evidence="7">Cartilage intermediate layer protein 1</fullName>
    </submittedName>
</protein>